<gene>
    <name evidence="2" type="ORF">HX876_19545</name>
</gene>
<feature type="coiled-coil region" evidence="1">
    <location>
        <begin position="39"/>
        <end position="66"/>
    </location>
</feature>
<proteinExistence type="predicted"/>
<evidence type="ECO:0000256" key="1">
    <source>
        <dbReference type="SAM" id="Coils"/>
    </source>
</evidence>
<evidence type="ECO:0000313" key="3">
    <source>
        <dbReference type="Proteomes" id="UP000520592"/>
    </source>
</evidence>
<organism evidence="2 3">
    <name type="scientific">Pseudomonas gingeri</name>
    <dbReference type="NCBI Taxonomy" id="117681"/>
    <lineage>
        <taxon>Bacteria</taxon>
        <taxon>Pseudomonadati</taxon>
        <taxon>Pseudomonadota</taxon>
        <taxon>Gammaproteobacteria</taxon>
        <taxon>Pseudomonadales</taxon>
        <taxon>Pseudomonadaceae</taxon>
        <taxon>Pseudomonas</taxon>
    </lineage>
</organism>
<sequence length="135" mass="15550">MSRYADLDIFSSFLSLKESTNPYSEAVEMIRRLDDVKGGSELKELREQLRAERKDLEALQEAVNAEFGELNIRLKGVREHYRDALKGDAVRIGADFRKAARQLLPDYQAMTPVLKQTKAYKDMMLVNDNLSRHTE</sequence>
<comment type="caution">
    <text evidence="2">The sequence shown here is derived from an EMBL/GenBank/DDBJ whole genome shotgun (WGS) entry which is preliminary data.</text>
</comment>
<dbReference type="RefSeq" id="WP_177056099.1">
    <property type="nucleotide sequence ID" value="NZ_JACAOK010000180.1"/>
</dbReference>
<protein>
    <submittedName>
        <fullName evidence="2">Uncharacterized protein</fullName>
    </submittedName>
</protein>
<reference evidence="2 3" key="1">
    <citation type="submission" date="2020-04" db="EMBL/GenBank/DDBJ databases">
        <title>Molecular characterization of pseudomonads from Agaricus bisporus reveal novel blotch 2 pathogens in Western Europe.</title>
        <authorList>
            <person name="Taparia T."/>
            <person name="Krijger M."/>
            <person name="Haynes E."/>
            <person name="Elpinstone J.G."/>
            <person name="Noble R."/>
            <person name="Van Der Wolf J."/>
        </authorList>
    </citation>
    <scope>NUCLEOTIDE SEQUENCE [LARGE SCALE GENOMIC DNA]</scope>
    <source>
        <strain evidence="2 3">IPO3737</strain>
    </source>
</reference>
<evidence type="ECO:0000313" key="2">
    <source>
        <dbReference type="EMBL" id="NWC34583.1"/>
    </source>
</evidence>
<keyword evidence="1" id="KW-0175">Coiled coil</keyword>
<dbReference type="AlphaFoldDB" id="A0A7Y7YDW3"/>
<dbReference type="EMBL" id="JACAQD010000023">
    <property type="protein sequence ID" value="NWC34583.1"/>
    <property type="molecule type" value="Genomic_DNA"/>
</dbReference>
<name>A0A7Y7YDW3_9PSED</name>
<accession>A0A7Y7YDW3</accession>
<dbReference type="Proteomes" id="UP000520592">
    <property type="component" value="Unassembled WGS sequence"/>
</dbReference>